<dbReference type="EMBL" id="CP001802">
    <property type="protein sequence ID" value="ACY19808.1"/>
    <property type="molecule type" value="Genomic_DNA"/>
</dbReference>
<evidence type="ECO:0000313" key="6">
    <source>
        <dbReference type="Proteomes" id="UP000001219"/>
    </source>
</evidence>
<dbReference type="SMART" id="SM00421">
    <property type="entry name" value="HTH_LUXR"/>
    <property type="match status" value="1"/>
</dbReference>
<keyword evidence="3" id="KW-0804">Transcription</keyword>
<dbReference type="InterPro" id="IPR036388">
    <property type="entry name" value="WH-like_DNA-bd_sf"/>
</dbReference>
<dbReference type="KEGG" id="gbr:Gbro_0475"/>
<dbReference type="Gene3D" id="1.10.10.10">
    <property type="entry name" value="Winged helix-like DNA-binding domain superfamily/Winged helix DNA-binding domain"/>
    <property type="match status" value="1"/>
</dbReference>
<dbReference type="Pfam" id="PF00196">
    <property type="entry name" value="GerE"/>
    <property type="match status" value="1"/>
</dbReference>
<feature type="domain" description="HTH luxR-type" evidence="4">
    <location>
        <begin position="204"/>
        <end position="269"/>
    </location>
</feature>
<organism evidence="5 6">
    <name type="scientific">Gordonia bronchialis (strain ATCC 25592 / DSM 43247 / BCRC 13721 / JCM 3198 / KCTC 3076 / NBRC 16047 / NCTC 10667)</name>
    <name type="common">Rhodococcus bronchialis</name>
    <dbReference type="NCBI Taxonomy" id="526226"/>
    <lineage>
        <taxon>Bacteria</taxon>
        <taxon>Bacillati</taxon>
        <taxon>Actinomycetota</taxon>
        <taxon>Actinomycetes</taxon>
        <taxon>Mycobacteriales</taxon>
        <taxon>Gordoniaceae</taxon>
        <taxon>Gordonia</taxon>
    </lineage>
</organism>
<proteinExistence type="predicted"/>
<evidence type="ECO:0000256" key="1">
    <source>
        <dbReference type="ARBA" id="ARBA00023015"/>
    </source>
</evidence>
<dbReference type="CDD" id="cd06170">
    <property type="entry name" value="LuxR_C_like"/>
    <property type="match status" value="1"/>
</dbReference>
<accession>D0LDI8</accession>
<keyword evidence="6" id="KW-1185">Reference proteome</keyword>
<dbReference type="PANTHER" id="PTHR44688:SF16">
    <property type="entry name" value="DNA-BINDING TRANSCRIPTIONAL ACTIVATOR DEVR_DOSR"/>
    <property type="match status" value="1"/>
</dbReference>
<evidence type="ECO:0000256" key="3">
    <source>
        <dbReference type="ARBA" id="ARBA00023163"/>
    </source>
</evidence>
<gene>
    <name evidence="5" type="ordered locus">Gbro_0475</name>
</gene>
<dbReference type="GO" id="GO:0006355">
    <property type="term" value="P:regulation of DNA-templated transcription"/>
    <property type="evidence" value="ECO:0007669"/>
    <property type="project" value="InterPro"/>
</dbReference>
<dbReference type="GO" id="GO:0003677">
    <property type="term" value="F:DNA binding"/>
    <property type="evidence" value="ECO:0007669"/>
    <property type="project" value="UniProtKB-KW"/>
</dbReference>
<keyword evidence="1" id="KW-0805">Transcription regulation</keyword>
<dbReference type="STRING" id="526226.Gbro_0475"/>
<dbReference type="PRINTS" id="PR00038">
    <property type="entry name" value="HTHLUXR"/>
</dbReference>
<reference evidence="5 6" key="2">
    <citation type="journal article" date="2010" name="Stand. Genomic Sci.">
        <title>Complete genome sequence of Gordonia bronchialis type strain (3410).</title>
        <authorList>
            <person name="Ivanova N."/>
            <person name="Sikorski J."/>
            <person name="Jando M."/>
            <person name="Lapidus A."/>
            <person name="Nolan M."/>
            <person name="Lucas S."/>
            <person name="Del Rio T.G."/>
            <person name="Tice H."/>
            <person name="Copeland A."/>
            <person name="Cheng J.F."/>
            <person name="Chen F."/>
            <person name="Bruce D."/>
            <person name="Goodwin L."/>
            <person name="Pitluck S."/>
            <person name="Mavromatis K."/>
            <person name="Ovchinnikova G."/>
            <person name="Pati A."/>
            <person name="Chen A."/>
            <person name="Palaniappan K."/>
            <person name="Land M."/>
            <person name="Hauser L."/>
            <person name="Chang Y.J."/>
            <person name="Jeffries C.D."/>
            <person name="Chain P."/>
            <person name="Saunders E."/>
            <person name="Han C."/>
            <person name="Detter J.C."/>
            <person name="Brettin T."/>
            <person name="Rohde M."/>
            <person name="Goker M."/>
            <person name="Bristow J."/>
            <person name="Eisen J.A."/>
            <person name="Markowitz V."/>
            <person name="Hugenholtz P."/>
            <person name="Klenk H.P."/>
            <person name="Kyrpides N.C."/>
        </authorList>
    </citation>
    <scope>NUCLEOTIDE SEQUENCE [LARGE SCALE GENOMIC DNA]</scope>
    <source>
        <strain evidence="6">ATCC 25592 / DSM 43247 / BCRC 13721 / JCM 3198 / KCTC 3076 / NBRC 16047 / NCTC 10667</strain>
    </source>
</reference>
<dbReference type="PROSITE" id="PS00622">
    <property type="entry name" value="HTH_LUXR_1"/>
    <property type="match status" value="1"/>
</dbReference>
<dbReference type="AlphaFoldDB" id="D0LDI8"/>
<protein>
    <submittedName>
        <fullName evidence="5">Regulatory protein LuxR</fullName>
    </submittedName>
</protein>
<dbReference type="Proteomes" id="UP000001219">
    <property type="component" value="Chromosome"/>
</dbReference>
<dbReference type="SUPFAM" id="SSF46894">
    <property type="entry name" value="C-terminal effector domain of the bipartite response regulators"/>
    <property type="match status" value="1"/>
</dbReference>
<name>D0LDI8_GORB4</name>
<dbReference type="PROSITE" id="PS50043">
    <property type="entry name" value="HTH_LUXR_2"/>
    <property type="match status" value="1"/>
</dbReference>
<reference evidence="6" key="1">
    <citation type="submission" date="2009-10" db="EMBL/GenBank/DDBJ databases">
        <title>The complete chromosome of Gordonia bronchialis DSM 43247.</title>
        <authorList>
            <consortium name="US DOE Joint Genome Institute (JGI-PGF)"/>
            <person name="Lucas S."/>
            <person name="Copeland A."/>
            <person name="Lapidus A."/>
            <person name="Glavina del Rio T."/>
            <person name="Dalin E."/>
            <person name="Tice H."/>
            <person name="Bruce D."/>
            <person name="Goodwin L."/>
            <person name="Pitluck S."/>
            <person name="Kyrpides N."/>
            <person name="Mavromatis K."/>
            <person name="Ivanova N."/>
            <person name="Ovchinnikova G."/>
            <person name="Saunders E."/>
            <person name="Brettin T."/>
            <person name="Detter J.C."/>
            <person name="Han C."/>
            <person name="Larimer F."/>
            <person name="Land M."/>
            <person name="Hauser L."/>
            <person name="Markowitz V."/>
            <person name="Cheng J.-F."/>
            <person name="Hugenholtz P."/>
            <person name="Woyke T."/>
            <person name="Wu D."/>
            <person name="Jando M."/>
            <person name="Schneider S."/>
            <person name="Goeker M."/>
            <person name="Klenk H.-P."/>
            <person name="Eisen J.A."/>
        </authorList>
    </citation>
    <scope>NUCLEOTIDE SEQUENCE [LARGE SCALE GENOMIC DNA]</scope>
    <source>
        <strain evidence="6">ATCC 25592 / DSM 43247 / BCRC 13721 / JCM 3198 / KCTC 3076 / NBRC 16047 / NCTC 10667</strain>
    </source>
</reference>
<sequence>MIRPASETTAVTGPRAPLLMLIAGFAGAEDRYDTAVHACRALTEMIRTEAYPYPAVVLLPRVAYMCAAVGGTEGITGLVAATERSYGPGPETAIATAVAMVANSRFDAARKTVTPILDAADAAHPSTAMSAWAMYAYTSAQLSDSYATHRGLRRALAAGAPSGMIAPLLEGGEVIADELARHVGTFGHLDALAAKAMRAIRAQALPEQFHLTPSERRVLDFLPSGYTADQIAGMLSVSVNTVKTHSRSIYRKLQVSTRRDAVMVARRAGLL</sequence>
<evidence type="ECO:0000313" key="5">
    <source>
        <dbReference type="EMBL" id="ACY19808.1"/>
    </source>
</evidence>
<dbReference type="InterPro" id="IPR016032">
    <property type="entry name" value="Sig_transdc_resp-reg_C-effctor"/>
</dbReference>
<dbReference type="InterPro" id="IPR000792">
    <property type="entry name" value="Tscrpt_reg_LuxR_C"/>
</dbReference>
<evidence type="ECO:0000259" key="4">
    <source>
        <dbReference type="PROSITE" id="PS50043"/>
    </source>
</evidence>
<dbReference type="PANTHER" id="PTHR44688">
    <property type="entry name" value="DNA-BINDING TRANSCRIPTIONAL ACTIVATOR DEVR_DOSR"/>
    <property type="match status" value="1"/>
</dbReference>
<dbReference type="eggNOG" id="COG2909">
    <property type="taxonomic scope" value="Bacteria"/>
</dbReference>
<keyword evidence="2" id="KW-0238">DNA-binding</keyword>
<evidence type="ECO:0000256" key="2">
    <source>
        <dbReference type="ARBA" id="ARBA00023125"/>
    </source>
</evidence>
<dbReference type="HOGENOM" id="CLU_1025885_0_0_11"/>